<proteinExistence type="inferred from homology"/>
<dbReference type="Proteomes" id="UP000501094">
    <property type="component" value="Chromosome"/>
</dbReference>
<sequence>MITPYLREDLELIKGNSREDGSPGWLLYDALRNKYFTIGIAAFRLISNWKPGEDISKFNEWINKKGLKINLEEIKSFISFLANNNLIIQPKGQNITNLLFQKNSQKKNWLMYLIHSYLFFKVPLFKPDEWLGKTLKYTIPYASKQYRYIIYLIGFIGLCLVVQQFEDFSTTFMYFFSIKGLLFYAITLIAVKILHELGHAYVAKYYGCQVSSIGIAFLVFFPFLYTDTTNAWRLRNHNERLLINFAGILTELHLALIATFVWAIVPDGAIKSIAFFVATTSWISSLTINVSPFMRFDGYYIFSDWLKAENLQPRAFALARWKIRELLFGFYKEPPEELSKNRKWIFISYAWFTWIYRFFLFLGIAFLVYYFAFKVLGIILFIIEIYWFIAKPIINEVSKWWKMRTEMKINYQTKRTLLFSFLILFLVFFPWKSSLKIPAVFTSEEYVKIYSSYPAIIKEINVIKDQVVEKGDVLINLEIPQLSEEIQSTRIKISLAKTQINRLSKKAGNLDQYMVFQQTLIALLSELKGLNKIKTSLTIKAPIKGRIKNFYDLSIGHWISSTDELMGIVNYGSGQVIGFISENSIDRFKLNKDATFIPFDGQHDIVQLTSISIDKSATQNLSYLTLSSNYGGPIAVRSYVSGNFKNRPEEAFYRANFKPLNKENLIKWEIPGYVHIDGYRYSPFLQFIKNLLALLIREIDF</sequence>
<gene>
    <name evidence="9" type="ORF">E5R92_06075</name>
</gene>
<dbReference type="InterPro" id="IPR008915">
    <property type="entry name" value="Peptidase_M50"/>
</dbReference>
<dbReference type="KEGG" id="peg:E5R92_06075"/>
<evidence type="ECO:0000256" key="5">
    <source>
        <dbReference type="ARBA" id="ARBA00022989"/>
    </source>
</evidence>
<dbReference type="GO" id="GO:0031293">
    <property type="term" value="P:membrane protein intracellular domain proteolysis"/>
    <property type="evidence" value="ECO:0007669"/>
    <property type="project" value="TreeGrafter"/>
</dbReference>
<accession>A0A6H1Q5H9</accession>
<feature type="transmembrane region" description="Helical" evidence="7">
    <location>
        <begin position="349"/>
        <end position="369"/>
    </location>
</feature>
<feature type="transmembrane region" description="Helical" evidence="7">
    <location>
        <begin position="245"/>
        <end position="265"/>
    </location>
</feature>
<evidence type="ECO:0000256" key="1">
    <source>
        <dbReference type="ARBA" id="ARBA00001947"/>
    </source>
</evidence>
<comment type="cofactor">
    <cofactor evidence="1">
        <name>Zn(2+)</name>
        <dbReference type="ChEBI" id="CHEBI:29105"/>
    </cofactor>
</comment>
<evidence type="ECO:0000256" key="2">
    <source>
        <dbReference type="ARBA" id="ARBA00004127"/>
    </source>
</evidence>
<dbReference type="PANTHER" id="PTHR13325">
    <property type="entry name" value="PROTEASE M50 MEMBRANE-BOUND TRANSCRIPTION FACTOR SITE 2 PROTEASE"/>
    <property type="match status" value="1"/>
</dbReference>
<evidence type="ECO:0000259" key="8">
    <source>
        <dbReference type="Pfam" id="PF02163"/>
    </source>
</evidence>
<protein>
    <submittedName>
        <fullName evidence="9">Peptidase M50</fullName>
    </submittedName>
</protein>
<name>A0A6H1Q5H9_9PROT</name>
<feature type="transmembrane region" description="Helical" evidence="7">
    <location>
        <begin position="146"/>
        <end position="165"/>
    </location>
</feature>
<feature type="transmembrane region" description="Helical" evidence="7">
    <location>
        <begin position="206"/>
        <end position="225"/>
    </location>
</feature>
<organism evidence="9 10">
    <name type="scientific">Candidatus Pelagibacter giovannonii</name>
    <dbReference type="NCBI Taxonomy" id="2563896"/>
    <lineage>
        <taxon>Bacteria</taxon>
        <taxon>Pseudomonadati</taxon>
        <taxon>Pseudomonadota</taxon>
        <taxon>Alphaproteobacteria</taxon>
        <taxon>Candidatus Pelagibacterales</taxon>
        <taxon>Candidatus Pelagibacteraceae</taxon>
        <taxon>Candidatus Pelagibacter</taxon>
    </lineage>
</organism>
<dbReference type="AlphaFoldDB" id="A0A6H1Q5H9"/>
<feature type="transmembrane region" description="Helical" evidence="7">
    <location>
        <begin position="171"/>
        <end position="194"/>
    </location>
</feature>
<comment type="subcellular location">
    <subcellularLocation>
        <location evidence="2">Endomembrane system</location>
        <topology evidence="2">Multi-pass membrane protein</topology>
    </subcellularLocation>
</comment>
<reference evidence="9 10" key="1">
    <citation type="journal article" date="2020" name="Nat. Microbiol.">
        <title>Lysogenic host-virus interactions in SAR11 marine bacteria.</title>
        <authorList>
            <person name="Morris R.M."/>
            <person name="Cain K.R."/>
            <person name="Hvorecny K.L."/>
            <person name="Kollman J.M."/>
        </authorList>
    </citation>
    <scope>NUCLEOTIDE SEQUENCE [LARGE SCALE GENOMIC DNA]</scope>
    <source>
        <strain evidence="9 10">NP1</strain>
    </source>
</reference>
<keyword evidence="6 7" id="KW-0472">Membrane</keyword>
<feature type="domain" description="Peptidase M50" evidence="8">
    <location>
        <begin position="184"/>
        <end position="285"/>
    </location>
</feature>
<evidence type="ECO:0000256" key="3">
    <source>
        <dbReference type="ARBA" id="ARBA00007931"/>
    </source>
</evidence>
<evidence type="ECO:0000256" key="4">
    <source>
        <dbReference type="ARBA" id="ARBA00022692"/>
    </source>
</evidence>
<feature type="transmembrane region" description="Helical" evidence="7">
    <location>
        <begin position="375"/>
        <end position="394"/>
    </location>
</feature>
<dbReference type="RefSeq" id="WP_168607204.1">
    <property type="nucleotide sequence ID" value="NZ_CP038852.1"/>
</dbReference>
<evidence type="ECO:0000313" key="10">
    <source>
        <dbReference type="Proteomes" id="UP000501094"/>
    </source>
</evidence>
<dbReference type="GO" id="GO:0005737">
    <property type="term" value="C:cytoplasm"/>
    <property type="evidence" value="ECO:0007669"/>
    <property type="project" value="TreeGrafter"/>
</dbReference>
<keyword evidence="4 7" id="KW-0812">Transmembrane</keyword>
<dbReference type="PANTHER" id="PTHR13325:SF3">
    <property type="entry name" value="MEMBRANE-BOUND TRANSCRIPTION FACTOR SITE-2 PROTEASE"/>
    <property type="match status" value="1"/>
</dbReference>
<keyword evidence="10" id="KW-1185">Reference proteome</keyword>
<dbReference type="GO" id="GO:0004222">
    <property type="term" value="F:metalloendopeptidase activity"/>
    <property type="evidence" value="ECO:0007669"/>
    <property type="project" value="InterPro"/>
</dbReference>
<dbReference type="GO" id="GO:0016020">
    <property type="term" value="C:membrane"/>
    <property type="evidence" value="ECO:0007669"/>
    <property type="project" value="InterPro"/>
</dbReference>
<keyword evidence="5 7" id="KW-1133">Transmembrane helix</keyword>
<evidence type="ECO:0000313" key="9">
    <source>
        <dbReference type="EMBL" id="QIZ21349.1"/>
    </source>
</evidence>
<dbReference type="Pfam" id="PF02163">
    <property type="entry name" value="Peptidase_M50"/>
    <property type="match status" value="1"/>
</dbReference>
<comment type="similarity">
    <text evidence="3">Belongs to the peptidase M50B family.</text>
</comment>
<feature type="transmembrane region" description="Helical" evidence="7">
    <location>
        <begin position="109"/>
        <end position="125"/>
    </location>
</feature>
<evidence type="ECO:0000256" key="7">
    <source>
        <dbReference type="SAM" id="Phobius"/>
    </source>
</evidence>
<dbReference type="EMBL" id="CP038852">
    <property type="protein sequence ID" value="QIZ21349.1"/>
    <property type="molecule type" value="Genomic_DNA"/>
</dbReference>
<dbReference type="InterPro" id="IPR001193">
    <property type="entry name" value="MBTPS2"/>
</dbReference>
<dbReference type="GO" id="GO:0012505">
    <property type="term" value="C:endomembrane system"/>
    <property type="evidence" value="ECO:0007669"/>
    <property type="project" value="UniProtKB-SubCell"/>
</dbReference>
<evidence type="ECO:0000256" key="6">
    <source>
        <dbReference type="ARBA" id="ARBA00023136"/>
    </source>
</evidence>
<feature type="transmembrane region" description="Helical" evidence="7">
    <location>
        <begin position="415"/>
        <end position="431"/>
    </location>
</feature>